<dbReference type="EMBL" id="JBBPBK010000011">
    <property type="protein sequence ID" value="KAK9275933.1"/>
    <property type="molecule type" value="Genomic_DNA"/>
</dbReference>
<evidence type="ECO:0000259" key="2">
    <source>
        <dbReference type="Pfam" id="PF03101"/>
    </source>
</evidence>
<protein>
    <recommendedName>
        <fullName evidence="2">FAR1 domain-containing protein</fullName>
    </recommendedName>
</protein>
<reference evidence="3 4" key="1">
    <citation type="journal article" date="2024" name="Plant J.">
        <title>Genome sequences and population genomics reveal climatic adaptation and genomic divergence between two closely related sweetgum species.</title>
        <authorList>
            <person name="Xu W.Q."/>
            <person name="Ren C.Q."/>
            <person name="Zhang X.Y."/>
            <person name="Comes H.P."/>
            <person name="Liu X.H."/>
            <person name="Li Y.G."/>
            <person name="Kettle C.J."/>
            <person name="Jalonen R."/>
            <person name="Gaisberger H."/>
            <person name="Ma Y.Z."/>
            <person name="Qiu Y.X."/>
        </authorList>
    </citation>
    <scope>NUCLEOTIDE SEQUENCE [LARGE SCALE GENOMIC DNA]</scope>
    <source>
        <strain evidence="3">Hangzhou</strain>
    </source>
</reference>
<name>A0AAP0WS59_LIQFO</name>
<dbReference type="InterPro" id="IPR004330">
    <property type="entry name" value="FAR1_DNA_bnd_dom"/>
</dbReference>
<proteinExistence type="predicted"/>
<dbReference type="Pfam" id="PF03101">
    <property type="entry name" value="FAR1"/>
    <property type="match status" value="1"/>
</dbReference>
<dbReference type="Proteomes" id="UP001415857">
    <property type="component" value="Unassembled WGS sequence"/>
</dbReference>
<dbReference type="AlphaFoldDB" id="A0AAP0WS59"/>
<evidence type="ECO:0000313" key="3">
    <source>
        <dbReference type="EMBL" id="KAK9275933.1"/>
    </source>
</evidence>
<keyword evidence="1" id="KW-0732">Signal</keyword>
<feature type="domain" description="FAR1" evidence="2">
    <location>
        <begin position="94"/>
        <end position="189"/>
    </location>
</feature>
<organism evidence="3 4">
    <name type="scientific">Liquidambar formosana</name>
    <name type="common">Formosan gum</name>
    <dbReference type="NCBI Taxonomy" id="63359"/>
    <lineage>
        <taxon>Eukaryota</taxon>
        <taxon>Viridiplantae</taxon>
        <taxon>Streptophyta</taxon>
        <taxon>Embryophyta</taxon>
        <taxon>Tracheophyta</taxon>
        <taxon>Spermatophyta</taxon>
        <taxon>Magnoliopsida</taxon>
        <taxon>eudicotyledons</taxon>
        <taxon>Gunneridae</taxon>
        <taxon>Pentapetalae</taxon>
        <taxon>Saxifragales</taxon>
        <taxon>Altingiaceae</taxon>
        <taxon>Liquidambar</taxon>
    </lineage>
</organism>
<dbReference type="PANTHER" id="PTHR46328">
    <property type="entry name" value="FAR-RED IMPAIRED RESPONSIVE (FAR1) FAMILY PROTEIN-RELATED"/>
    <property type="match status" value="1"/>
</dbReference>
<gene>
    <name evidence="3" type="ORF">L1049_023207</name>
</gene>
<comment type="caution">
    <text evidence="3">The sequence shown here is derived from an EMBL/GenBank/DDBJ whole genome shotgun (WGS) entry which is preliminary data.</text>
</comment>
<feature type="chain" id="PRO_5042979030" description="FAR1 domain-containing protein" evidence="1">
    <location>
        <begin position="19"/>
        <end position="198"/>
    </location>
</feature>
<accession>A0AAP0WS59</accession>
<evidence type="ECO:0000256" key="1">
    <source>
        <dbReference type="SAM" id="SignalP"/>
    </source>
</evidence>
<feature type="signal peptide" evidence="1">
    <location>
        <begin position="1"/>
        <end position="18"/>
    </location>
</feature>
<sequence>MYVFMILIVLNLFFYIFANQNMDEEADYLLLKNNQVLKDILELETEEQEALGKDQFHSLETLENARTLDCSVEEEPNHKPDVGMTFESLNVAEEFYKTFAKGEGFRIRIRTSKMGSRSNEVISRIYVCCNEGHHIVKATNSEIKNDEGKSKRKCSTVRTGCMAMFSVSRMKKTNKWVVKAFNNEHNHVMVSPRSLSYI</sequence>
<keyword evidence="4" id="KW-1185">Reference proteome</keyword>
<evidence type="ECO:0000313" key="4">
    <source>
        <dbReference type="Proteomes" id="UP001415857"/>
    </source>
</evidence>
<dbReference type="PANTHER" id="PTHR46328:SF38">
    <property type="entry name" value="FAR1 DNA-BINDING DOMAIN PROTEIN"/>
    <property type="match status" value="1"/>
</dbReference>